<name>A0A2S3HX55_9POAL</name>
<gene>
    <name evidence="3" type="ORF">PAHAL_5G447600</name>
</gene>
<dbReference type="Proteomes" id="UP000243499">
    <property type="component" value="Chromosome 5"/>
</dbReference>
<reference evidence="3" key="1">
    <citation type="submission" date="2018-04" db="EMBL/GenBank/DDBJ databases">
        <title>WGS assembly of Panicum hallii.</title>
        <authorList>
            <person name="Lovell J."/>
            <person name="Jenkins J."/>
            <person name="Lowry D."/>
            <person name="Mamidi S."/>
            <person name="Sreedasyam A."/>
            <person name="Weng X."/>
            <person name="Barry K."/>
            <person name="Bonette J."/>
            <person name="Campitelli B."/>
            <person name="Daum C."/>
            <person name="Gordon S."/>
            <person name="Gould B."/>
            <person name="Lipzen A."/>
            <person name="Macqueen A."/>
            <person name="Palacio-Mejia J."/>
            <person name="Plott C."/>
            <person name="Shakirov E."/>
            <person name="Shu S."/>
            <person name="Yoshinaga Y."/>
            <person name="Zane M."/>
            <person name="Rokhsar D."/>
            <person name="Grimwood J."/>
            <person name="Schmutz J."/>
            <person name="Juenger T."/>
        </authorList>
    </citation>
    <scope>NUCLEOTIDE SEQUENCE [LARGE SCALE GENOMIC DNA]</scope>
    <source>
        <strain evidence="3">FIL2</strain>
    </source>
</reference>
<evidence type="ECO:0000256" key="1">
    <source>
        <dbReference type="SAM" id="MobiDB-lite"/>
    </source>
</evidence>
<dbReference type="EMBL" id="CM008050">
    <property type="protein sequence ID" value="PAN31849.1"/>
    <property type="molecule type" value="Genomic_DNA"/>
</dbReference>
<dbReference type="PROSITE" id="PS51257">
    <property type="entry name" value="PROKAR_LIPOPROTEIN"/>
    <property type="match status" value="1"/>
</dbReference>
<organism evidence="3">
    <name type="scientific">Panicum hallii</name>
    <dbReference type="NCBI Taxonomy" id="206008"/>
    <lineage>
        <taxon>Eukaryota</taxon>
        <taxon>Viridiplantae</taxon>
        <taxon>Streptophyta</taxon>
        <taxon>Embryophyta</taxon>
        <taxon>Tracheophyta</taxon>
        <taxon>Spermatophyta</taxon>
        <taxon>Magnoliopsida</taxon>
        <taxon>Liliopsida</taxon>
        <taxon>Poales</taxon>
        <taxon>Poaceae</taxon>
        <taxon>PACMAD clade</taxon>
        <taxon>Panicoideae</taxon>
        <taxon>Panicodae</taxon>
        <taxon>Paniceae</taxon>
        <taxon>Panicinae</taxon>
        <taxon>Panicum</taxon>
        <taxon>Panicum sect. Panicum</taxon>
    </lineage>
</organism>
<evidence type="ECO:0000313" key="3">
    <source>
        <dbReference type="EMBL" id="PAN31849.1"/>
    </source>
</evidence>
<evidence type="ECO:0000256" key="2">
    <source>
        <dbReference type="SAM" id="SignalP"/>
    </source>
</evidence>
<feature type="region of interest" description="Disordered" evidence="1">
    <location>
        <begin position="47"/>
        <end position="89"/>
    </location>
</feature>
<keyword evidence="2" id="KW-0732">Signal</keyword>
<sequence length="89" mass="9451">MKFFSCLSSLQLQAICALMAILLAITISSCSVVVHCSEVEGDSNAPIDGAPVAHLDGGRRGLAPPPPRGGPVRAYFVEPRPPPTQRRRV</sequence>
<feature type="signal peptide" evidence="2">
    <location>
        <begin position="1"/>
        <end position="30"/>
    </location>
</feature>
<proteinExistence type="predicted"/>
<feature type="chain" id="PRO_5015477883" evidence="2">
    <location>
        <begin position="31"/>
        <end position="89"/>
    </location>
</feature>
<feature type="compositionally biased region" description="Pro residues" evidence="1">
    <location>
        <begin position="79"/>
        <end position="89"/>
    </location>
</feature>
<protein>
    <submittedName>
        <fullName evidence="3">Uncharacterized protein</fullName>
    </submittedName>
</protein>
<dbReference type="Gramene" id="PAN31849">
    <property type="protein sequence ID" value="PAN31849"/>
    <property type="gene ID" value="PAHAL_5G447600"/>
</dbReference>
<accession>A0A2S3HX55</accession>
<dbReference type="AlphaFoldDB" id="A0A2S3HX55"/>